<dbReference type="AlphaFoldDB" id="A0AAN9JN76"/>
<sequence>MITASDSISLYSRRRVDDVHRNWVPHPPPPPPLHLLHRFFSDKCSFQLYVWLSVVYLSGRRSSSVQQFGTYSQYDVDALRPIAEEPEIVDLRQLFNYVEVGTRDQASDIVTESDQFSCCMEGFRIKALD</sequence>
<proteinExistence type="predicted"/>
<reference evidence="1 2" key="1">
    <citation type="submission" date="2024-01" db="EMBL/GenBank/DDBJ databases">
        <title>The genomes of 5 underutilized Papilionoideae crops provide insights into root nodulation and disease resistance.</title>
        <authorList>
            <person name="Yuan L."/>
        </authorList>
    </citation>
    <scope>NUCLEOTIDE SEQUENCE [LARGE SCALE GENOMIC DNA]</scope>
    <source>
        <strain evidence="1">LY-2023</strain>
        <tissue evidence="1">Leaf</tissue>
    </source>
</reference>
<organism evidence="1 2">
    <name type="scientific">Clitoria ternatea</name>
    <name type="common">Butterfly pea</name>
    <dbReference type="NCBI Taxonomy" id="43366"/>
    <lineage>
        <taxon>Eukaryota</taxon>
        <taxon>Viridiplantae</taxon>
        <taxon>Streptophyta</taxon>
        <taxon>Embryophyta</taxon>
        <taxon>Tracheophyta</taxon>
        <taxon>Spermatophyta</taxon>
        <taxon>Magnoliopsida</taxon>
        <taxon>eudicotyledons</taxon>
        <taxon>Gunneridae</taxon>
        <taxon>Pentapetalae</taxon>
        <taxon>rosids</taxon>
        <taxon>fabids</taxon>
        <taxon>Fabales</taxon>
        <taxon>Fabaceae</taxon>
        <taxon>Papilionoideae</taxon>
        <taxon>50 kb inversion clade</taxon>
        <taxon>NPAAA clade</taxon>
        <taxon>indigoferoid/millettioid clade</taxon>
        <taxon>Phaseoleae</taxon>
        <taxon>Clitoria</taxon>
    </lineage>
</organism>
<dbReference type="Proteomes" id="UP001359559">
    <property type="component" value="Unassembled WGS sequence"/>
</dbReference>
<accession>A0AAN9JN76</accession>
<gene>
    <name evidence="1" type="ORF">RJT34_12120</name>
</gene>
<keyword evidence="2" id="KW-1185">Reference proteome</keyword>
<comment type="caution">
    <text evidence="1">The sequence shown here is derived from an EMBL/GenBank/DDBJ whole genome shotgun (WGS) entry which is preliminary data.</text>
</comment>
<name>A0AAN9JN76_CLITE</name>
<evidence type="ECO:0000313" key="1">
    <source>
        <dbReference type="EMBL" id="KAK7301259.1"/>
    </source>
</evidence>
<protein>
    <submittedName>
        <fullName evidence="1">Uncharacterized protein</fullName>
    </submittedName>
</protein>
<dbReference type="EMBL" id="JAYKXN010000003">
    <property type="protein sequence ID" value="KAK7301259.1"/>
    <property type="molecule type" value="Genomic_DNA"/>
</dbReference>
<evidence type="ECO:0000313" key="2">
    <source>
        <dbReference type="Proteomes" id="UP001359559"/>
    </source>
</evidence>